<reference evidence="1 2" key="1">
    <citation type="journal article" date="2010" name="Stand. Genomic Sci.">
        <title>Complete genome sequence of Cellulomonas flavigena type strain (134).</title>
        <authorList>
            <person name="Abt B."/>
            <person name="Foster B."/>
            <person name="Lapidus A."/>
            <person name="Clum A."/>
            <person name="Sun H."/>
            <person name="Pukall R."/>
            <person name="Lucas S."/>
            <person name="Glavina Del Rio T."/>
            <person name="Nolan M."/>
            <person name="Tice H."/>
            <person name="Cheng J.F."/>
            <person name="Pitluck S."/>
            <person name="Liolios K."/>
            <person name="Ivanova N."/>
            <person name="Mavromatis K."/>
            <person name="Ovchinnikova G."/>
            <person name="Pati A."/>
            <person name="Goodwin L."/>
            <person name="Chen A."/>
            <person name="Palaniappan K."/>
            <person name="Land M."/>
            <person name="Hauser L."/>
            <person name="Chang Y.J."/>
            <person name="Jeffries C.D."/>
            <person name="Rohde M."/>
            <person name="Goker M."/>
            <person name="Woyke T."/>
            <person name="Bristow J."/>
            <person name="Eisen J.A."/>
            <person name="Markowitz V."/>
            <person name="Hugenholtz P."/>
            <person name="Kyrpides N.C."/>
            <person name="Klenk H.P."/>
        </authorList>
    </citation>
    <scope>NUCLEOTIDE SEQUENCE [LARGE SCALE GENOMIC DNA]</scope>
    <source>
        <strain evidence="2">ATCC 482 / DSM 20109 / BCRC 11376 / JCM 18109 / NBRC 3775 / NCIMB 8073 / NRS 134</strain>
    </source>
</reference>
<name>D5UGP4_CELFN</name>
<dbReference type="AlphaFoldDB" id="D5UGP4"/>
<dbReference type="STRING" id="446466.Cfla_2251"/>
<evidence type="ECO:0000313" key="2">
    <source>
        <dbReference type="Proteomes" id="UP000000849"/>
    </source>
</evidence>
<dbReference type="RefSeq" id="WP_013117476.1">
    <property type="nucleotide sequence ID" value="NC_014151.1"/>
</dbReference>
<accession>D5UGP4</accession>
<proteinExistence type="predicted"/>
<dbReference type="eggNOG" id="ENOG5033K9A">
    <property type="taxonomic scope" value="Bacteria"/>
</dbReference>
<organism evidence="1 2">
    <name type="scientific">Cellulomonas flavigena (strain ATCC 482 / DSM 20109 / BCRC 11376 / JCM 18109 / NBRC 3775 / NCIMB 8073 / NRS 134)</name>
    <dbReference type="NCBI Taxonomy" id="446466"/>
    <lineage>
        <taxon>Bacteria</taxon>
        <taxon>Bacillati</taxon>
        <taxon>Actinomycetota</taxon>
        <taxon>Actinomycetes</taxon>
        <taxon>Micrococcales</taxon>
        <taxon>Cellulomonadaceae</taxon>
        <taxon>Cellulomonas</taxon>
    </lineage>
</organism>
<dbReference type="HOGENOM" id="CLU_198268_0_0_11"/>
<dbReference type="EMBL" id="CP001964">
    <property type="protein sequence ID" value="ADG75142.1"/>
    <property type="molecule type" value="Genomic_DNA"/>
</dbReference>
<evidence type="ECO:0000313" key="1">
    <source>
        <dbReference type="EMBL" id="ADG75142.1"/>
    </source>
</evidence>
<gene>
    <name evidence="1" type="ordered locus">Cfla_2251</name>
</gene>
<protein>
    <submittedName>
        <fullName evidence="1">Uncharacterized protein</fullName>
    </submittedName>
</protein>
<keyword evidence="2" id="KW-1185">Reference proteome</keyword>
<dbReference type="OrthoDB" id="3431291at2"/>
<sequence>MSDAVTALRRWEDSGAVWRVLGRDGARLTIGLCTCTASEVVDRVVSDDPELARFVGDRTGSDDVPHAGA</sequence>
<dbReference type="Proteomes" id="UP000000849">
    <property type="component" value="Chromosome"/>
</dbReference>
<dbReference type="KEGG" id="cfl:Cfla_2251"/>